<protein>
    <submittedName>
        <fullName evidence="1">Uncharacterized protein</fullName>
    </submittedName>
</protein>
<dbReference type="Proteomes" id="UP000247480">
    <property type="component" value="Unassembled WGS sequence"/>
</dbReference>
<sequence>MFHQPSHQQQFERLMGGASLTVENGLVLGRLSGLLVLR</sequence>
<name>A0A2V0QZM2_PSESF</name>
<evidence type="ECO:0000313" key="2">
    <source>
        <dbReference type="Proteomes" id="UP000247480"/>
    </source>
</evidence>
<organism evidence="1 2">
    <name type="scientific">Pseudomonas syringae pv. actinidiae</name>
    <dbReference type="NCBI Taxonomy" id="103796"/>
    <lineage>
        <taxon>Bacteria</taxon>
        <taxon>Pseudomonadati</taxon>
        <taxon>Pseudomonadota</taxon>
        <taxon>Gammaproteobacteria</taxon>
        <taxon>Pseudomonadales</taxon>
        <taxon>Pseudomonadaceae</taxon>
        <taxon>Pseudomonas</taxon>
        <taxon>Pseudomonas syringae</taxon>
    </lineage>
</organism>
<dbReference type="AlphaFoldDB" id="A0A2V0QZM2"/>
<evidence type="ECO:0000313" key="1">
    <source>
        <dbReference type="EMBL" id="GBH14070.1"/>
    </source>
</evidence>
<reference evidence="1 2" key="1">
    <citation type="submission" date="2018-04" db="EMBL/GenBank/DDBJ databases">
        <title>Draft genome sequence of Pseudomonas syringae pv. actinidiae biovar 1 strains isolated from kiwifruit in Kagawa prefecture.</title>
        <authorList>
            <person name="Tabuchi M."/>
            <person name="Saito M."/>
            <person name="Fujiwara S."/>
            <person name="Sasa N."/>
            <person name="Akimitsu K."/>
            <person name="Gomi K."/>
            <person name="Konishi-Sugita S."/>
            <person name="Hamano K."/>
            <person name="Kataoka I."/>
        </authorList>
    </citation>
    <scope>NUCLEOTIDE SEQUENCE [LARGE SCALE GENOMIC DNA]</scope>
    <source>
        <strain evidence="1 2">MAFF212206</strain>
    </source>
</reference>
<proteinExistence type="predicted"/>
<dbReference type="EMBL" id="BGJZ01000412">
    <property type="protein sequence ID" value="GBH14070.1"/>
    <property type="molecule type" value="Genomic_DNA"/>
</dbReference>
<comment type="caution">
    <text evidence="1">The sequence shown here is derived from an EMBL/GenBank/DDBJ whole genome shotgun (WGS) entry which is preliminary data.</text>
</comment>
<gene>
    <name evidence="1" type="ORF">KPSA1_07568</name>
</gene>
<accession>A0A2V0QZM2</accession>